<dbReference type="OrthoDB" id="2039442at2"/>
<proteinExistence type="predicted"/>
<feature type="transmembrane region" description="Helical" evidence="5">
    <location>
        <begin position="93"/>
        <end position="111"/>
    </location>
</feature>
<dbReference type="RefSeq" id="WP_072854600.1">
    <property type="nucleotide sequence ID" value="NZ_FQVI01000037.1"/>
</dbReference>
<gene>
    <name evidence="6" type="ORF">SAMN02745158_04070</name>
</gene>
<dbReference type="CDD" id="cd16914">
    <property type="entry name" value="EcfT"/>
    <property type="match status" value="1"/>
</dbReference>
<keyword evidence="4 5" id="KW-0472">Membrane</keyword>
<sequence>MDHFSSYHPSVLLVYYVIVLLLTMFTVHPVLLVCSLLGGILFFAATNPLKALGKNLIFYLFLFFLLALTNPIFNHRGETPLFFMNDNPVTLEAILYGAGVSVMLIGIMFWCKCYNQVMTSDKFVYLFGKAIPKLSLVLSMALRFIPVFKSQMKKISQVQKTMGLYTSDSLTDRVIGSIRTLSALLTWCLENSIETADSMKARGYGLKGRTNFSIFCFRMDDGILLAALGAFLCMSGVGYQQNVFEFYYYPSVSPIPTGAGAYLQYSIILVMMLFPSILEIKGRIQWKLLRAKI</sequence>
<feature type="transmembrane region" description="Helical" evidence="5">
    <location>
        <begin position="56"/>
        <end position="73"/>
    </location>
</feature>
<evidence type="ECO:0000313" key="7">
    <source>
        <dbReference type="Proteomes" id="UP000184245"/>
    </source>
</evidence>
<feature type="transmembrane region" description="Helical" evidence="5">
    <location>
        <begin position="222"/>
        <end position="239"/>
    </location>
</feature>
<keyword evidence="3 5" id="KW-1133">Transmembrane helix</keyword>
<evidence type="ECO:0000313" key="6">
    <source>
        <dbReference type="EMBL" id="SHF52121.1"/>
    </source>
</evidence>
<evidence type="ECO:0000256" key="2">
    <source>
        <dbReference type="ARBA" id="ARBA00022692"/>
    </source>
</evidence>
<reference evidence="6 7" key="1">
    <citation type="submission" date="2016-11" db="EMBL/GenBank/DDBJ databases">
        <authorList>
            <person name="Jaros S."/>
            <person name="Januszkiewicz K."/>
            <person name="Wedrychowicz H."/>
        </authorList>
    </citation>
    <scope>NUCLEOTIDE SEQUENCE [LARGE SCALE GENOMIC DNA]</scope>
    <source>
        <strain evidence="6 7">DSM 17459</strain>
    </source>
</reference>
<accession>A0A1M5CBN6</accession>
<evidence type="ECO:0000256" key="4">
    <source>
        <dbReference type="ARBA" id="ARBA00023136"/>
    </source>
</evidence>
<dbReference type="GO" id="GO:0005886">
    <property type="term" value="C:plasma membrane"/>
    <property type="evidence" value="ECO:0007669"/>
    <property type="project" value="UniProtKB-ARBA"/>
</dbReference>
<keyword evidence="2 5" id="KW-0812">Transmembrane</keyword>
<evidence type="ECO:0000256" key="1">
    <source>
        <dbReference type="ARBA" id="ARBA00004141"/>
    </source>
</evidence>
<organism evidence="6 7">
    <name type="scientific">Lactonifactor longoviformis DSM 17459</name>
    <dbReference type="NCBI Taxonomy" id="1122155"/>
    <lineage>
        <taxon>Bacteria</taxon>
        <taxon>Bacillati</taxon>
        <taxon>Bacillota</taxon>
        <taxon>Clostridia</taxon>
        <taxon>Eubacteriales</taxon>
        <taxon>Clostridiaceae</taxon>
        <taxon>Lactonifactor</taxon>
    </lineage>
</organism>
<feature type="transmembrane region" description="Helical" evidence="5">
    <location>
        <begin position="259"/>
        <end position="280"/>
    </location>
</feature>
<dbReference type="Pfam" id="PF02361">
    <property type="entry name" value="CbiQ"/>
    <property type="match status" value="1"/>
</dbReference>
<comment type="subcellular location">
    <subcellularLocation>
        <location evidence="1">Membrane</location>
        <topology evidence="1">Multi-pass membrane protein</topology>
    </subcellularLocation>
</comment>
<keyword evidence="7" id="KW-1185">Reference proteome</keyword>
<feature type="transmembrane region" description="Helical" evidence="5">
    <location>
        <begin position="12"/>
        <end position="44"/>
    </location>
</feature>
<dbReference type="AlphaFoldDB" id="A0A1M5CBN6"/>
<protein>
    <submittedName>
        <fullName evidence="6">Energy-coupling factor transport system permease protein</fullName>
    </submittedName>
</protein>
<dbReference type="STRING" id="1122155.SAMN02745158_04070"/>
<evidence type="ECO:0000256" key="5">
    <source>
        <dbReference type="SAM" id="Phobius"/>
    </source>
</evidence>
<dbReference type="EMBL" id="FQVI01000037">
    <property type="protein sequence ID" value="SHF52121.1"/>
    <property type="molecule type" value="Genomic_DNA"/>
</dbReference>
<dbReference type="Proteomes" id="UP000184245">
    <property type="component" value="Unassembled WGS sequence"/>
</dbReference>
<evidence type="ECO:0000256" key="3">
    <source>
        <dbReference type="ARBA" id="ARBA00022989"/>
    </source>
</evidence>
<name>A0A1M5CBN6_9CLOT</name>
<dbReference type="InterPro" id="IPR003339">
    <property type="entry name" value="ABC/ECF_trnsptr_transmembrane"/>
</dbReference>